<feature type="compositionally biased region" description="Polar residues" evidence="1">
    <location>
        <begin position="36"/>
        <end position="51"/>
    </location>
</feature>
<name>A0ABD0PYI3_CIRMR</name>
<feature type="region of interest" description="Disordered" evidence="1">
    <location>
        <begin position="28"/>
        <end position="89"/>
    </location>
</feature>
<sequence>MVDVNEMKRDDATTLKEIFLLLTQSSESRAPLPDIHSSSAPPNIISESTRSSPPPVIQSAPPSVLHSSRPSSCSSSVCLDHDSSITLTD</sequence>
<protein>
    <submittedName>
        <fullName evidence="2">Uncharacterized protein</fullName>
    </submittedName>
</protein>
<comment type="caution">
    <text evidence="2">The sequence shown here is derived from an EMBL/GenBank/DDBJ whole genome shotgun (WGS) entry which is preliminary data.</text>
</comment>
<organism evidence="2 3">
    <name type="scientific">Cirrhinus mrigala</name>
    <name type="common">Mrigala</name>
    <dbReference type="NCBI Taxonomy" id="683832"/>
    <lineage>
        <taxon>Eukaryota</taxon>
        <taxon>Metazoa</taxon>
        <taxon>Chordata</taxon>
        <taxon>Craniata</taxon>
        <taxon>Vertebrata</taxon>
        <taxon>Euteleostomi</taxon>
        <taxon>Actinopterygii</taxon>
        <taxon>Neopterygii</taxon>
        <taxon>Teleostei</taxon>
        <taxon>Ostariophysi</taxon>
        <taxon>Cypriniformes</taxon>
        <taxon>Cyprinidae</taxon>
        <taxon>Labeoninae</taxon>
        <taxon>Labeonini</taxon>
        <taxon>Cirrhinus</taxon>
    </lineage>
</organism>
<feature type="compositionally biased region" description="Low complexity" evidence="1">
    <location>
        <begin position="62"/>
        <end position="78"/>
    </location>
</feature>
<dbReference type="EMBL" id="JAMKFB020000013">
    <property type="protein sequence ID" value="KAL0178750.1"/>
    <property type="molecule type" value="Genomic_DNA"/>
</dbReference>
<dbReference type="AlphaFoldDB" id="A0ABD0PYI3"/>
<evidence type="ECO:0000256" key="1">
    <source>
        <dbReference type="SAM" id="MobiDB-lite"/>
    </source>
</evidence>
<evidence type="ECO:0000313" key="3">
    <source>
        <dbReference type="Proteomes" id="UP001529510"/>
    </source>
</evidence>
<dbReference type="Proteomes" id="UP001529510">
    <property type="component" value="Unassembled WGS sequence"/>
</dbReference>
<proteinExistence type="predicted"/>
<gene>
    <name evidence="2" type="ORF">M9458_027644</name>
</gene>
<keyword evidence="3" id="KW-1185">Reference proteome</keyword>
<feature type="non-terminal residue" evidence="2">
    <location>
        <position position="89"/>
    </location>
</feature>
<reference evidence="2 3" key="1">
    <citation type="submission" date="2024-05" db="EMBL/GenBank/DDBJ databases">
        <title>Genome sequencing and assembly of Indian major carp, Cirrhinus mrigala (Hamilton, 1822).</title>
        <authorList>
            <person name="Mohindra V."/>
            <person name="Chowdhury L.M."/>
            <person name="Lal K."/>
            <person name="Jena J.K."/>
        </authorList>
    </citation>
    <scope>NUCLEOTIDE SEQUENCE [LARGE SCALE GENOMIC DNA]</scope>
    <source>
        <strain evidence="2">CM1030</strain>
        <tissue evidence="2">Blood</tissue>
    </source>
</reference>
<accession>A0ABD0PYI3</accession>
<evidence type="ECO:0000313" key="2">
    <source>
        <dbReference type="EMBL" id="KAL0178750.1"/>
    </source>
</evidence>